<dbReference type="AlphaFoldDB" id="A0A1I7WTW0"/>
<dbReference type="GO" id="GO:0005525">
    <property type="term" value="F:GTP binding"/>
    <property type="evidence" value="ECO:0007669"/>
    <property type="project" value="InterPro"/>
</dbReference>
<name>A0A1I7WTW0_HETBA</name>
<dbReference type="GO" id="GO:0005785">
    <property type="term" value="C:signal recognition particle receptor complex"/>
    <property type="evidence" value="ECO:0007669"/>
    <property type="project" value="InterPro"/>
</dbReference>
<feature type="domain" description="Signal recognition particle receptor alpha subunit N-terminal" evidence="1">
    <location>
        <begin position="23"/>
        <end position="59"/>
    </location>
</feature>
<dbReference type="Proteomes" id="UP000095283">
    <property type="component" value="Unplaced"/>
</dbReference>
<accession>A0A1I7WTW0</accession>
<dbReference type="SUPFAM" id="SSF64356">
    <property type="entry name" value="SNARE-like"/>
    <property type="match status" value="1"/>
</dbReference>
<organism evidence="2 3">
    <name type="scientific">Heterorhabditis bacteriophora</name>
    <name type="common">Entomopathogenic nematode worm</name>
    <dbReference type="NCBI Taxonomy" id="37862"/>
    <lineage>
        <taxon>Eukaryota</taxon>
        <taxon>Metazoa</taxon>
        <taxon>Ecdysozoa</taxon>
        <taxon>Nematoda</taxon>
        <taxon>Chromadorea</taxon>
        <taxon>Rhabditida</taxon>
        <taxon>Rhabditina</taxon>
        <taxon>Rhabditomorpha</taxon>
        <taxon>Strongyloidea</taxon>
        <taxon>Heterorhabditidae</taxon>
        <taxon>Heterorhabditis</taxon>
    </lineage>
</organism>
<dbReference type="GO" id="GO:0003924">
    <property type="term" value="F:GTPase activity"/>
    <property type="evidence" value="ECO:0007669"/>
    <property type="project" value="InterPro"/>
</dbReference>
<proteinExistence type="predicted"/>
<keyword evidence="2" id="KW-1185">Reference proteome</keyword>
<dbReference type="GO" id="GO:0006886">
    <property type="term" value="P:intracellular protein transport"/>
    <property type="evidence" value="ECO:0007669"/>
    <property type="project" value="InterPro"/>
</dbReference>
<sequence length="88" mass="10148">MLNFCICAERASCRESAECFTDAINAFIKDVLIQERAVSQFRYNDVSIKFRLDNEFELVLCYLTLINYCLMSANDSEICTKISLKISK</sequence>
<dbReference type="GO" id="GO:0005047">
    <property type="term" value="F:signal recognition particle binding"/>
    <property type="evidence" value="ECO:0007669"/>
    <property type="project" value="InterPro"/>
</dbReference>
<dbReference type="InterPro" id="IPR011012">
    <property type="entry name" value="Longin-like_dom_sf"/>
</dbReference>
<evidence type="ECO:0000313" key="2">
    <source>
        <dbReference type="Proteomes" id="UP000095283"/>
    </source>
</evidence>
<dbReference type="Gene3D" id="3.30.450.60">
    <property type="match status" value="1"/>
</dbReference>
<reference evidence="3" key="1">
    <citation type="submission" date="2016-11" db="UniProtKB">
        <authorList>
            <consortium name="WormBaseParasite"/>
        </authorList>
    </citation>
    <scope>IDENTIFICATION</scope>
</reference>
<evidence type="ECO:0000313" key="3">
    <source>
        <dbReference type="WBParaSite" id="Hba_08620"/>
    </source>
</evidence>
<dbReference type="WBParaSite" id="Hba_08620">
    <property type="protein sequence ID" value="Hba_08620"/>
    <property type="gene ID" value="Hba_08620"/>
</dbReference>
<protein>
    <submittedName>
        <fullName evidence="3">SRP-alpha_N domain-containing protein</fullName>
    </submittedName>
</protein>
<evidence type="ECO:0000259" key="1">
    <source>
        <dbReference type="Pfam" id="PF04086"/>
    </source>
</evidence>
<dbReference type="InterPro" id="IPR007222">
    <property type="entry name" value="Sig_recog_particle_rcpt_asu_N"/>
</dbReference>
<dbReference type="Pfam" id="PF04086">
    <property type="entry name" value="SRP-alpha_N"/>
    <property type="match status" value="1"/>
</dbReference>